<dbReference type="OrthoDB" id="7359859at2"/>
<dbReference type="EMBL" id="CP001785">
    <property type="protein sequence ID" value="ACX51834.1"/>
    <property type="molecule type" value="Genomic_DNA"/>
</dbReference>
<evidence type="ECO:0000313" key="2">
    <source>
        <dbReference type="Proteomes" id="UP000002620"/>
    </source>
</evidence>
<dbReference type="RefSeq" id="WP_015738712.1">
    <property type="nucleotide sequence ID" value="NC_013385.1"/>
</dbReference>
<dbReference type="STRING" id="429009.Adeg_0687"/>
<accession>C9RC57</accession>
<proteinExistence type="predicted"/>
<gene>
    <name evidence="1" type="ordered locus">Adeg_0687</name>
</gene>
<dbReference type="eggNOG" id="COG1458">
    <property type="taxonomic scope" value="Bacteria"/>
</dbReference>
<dbReference type="Pfam" id="PF11848">
    <property type="entry name" value="DUF3368"/>
    <property type="match status" value="1"/>
</dbReference>
<keyword evidence="2" id="KW-1185">Reference proteome</keyword>
<dbReference type="Proteomes" id="UP000002620">
    <property type="component" value="Chromosome"/>
</dbReference>
<reference evidence="1 2" key="1">
    <citation type="submission" date="2009-10" db="EMBL/GenBank/DDBJ databases">
        <title>Complete sequence of chromosome of Ammonifex degensii KC4.</title>
        <authorList>
            <consortium name="US DOE Joint Genome Institute"/>
            <person name="Kerfeld C."/>
            <person name="Goodner B."/>
            <person name="Huber H."/>
            <person name="Stetter K."/>
            <person name="Lucas S."/>
            <person name="Copeland A."/>
            <person name="Lapidus A."/>
            <person name="Glavina del Rio T."/>
            <person name="Dalin E."/>
            <person name="Tice H."/>
            <person name="Bruce D."/>
            <person name="Goodwin L."/>
            <person name="Pitluck S."/>
            <person name="Saunders E."/>
            <person name="Brettin T."/>
            <person name="Detter J.C."/>
            <person name="Han C."/>
            <person name="Larimer F."/>
            <person name="Land M."/>
            <person name="Hauser L."/>
            <person name="Kyrpides N."/>
            <person name="Ovchinnikova G."/>
            <person name="Richardson P."/>
        </authorList>
    </citation>
    <scope>NUCLEOTIDE SEQUENCE [LARGE SCALE GENOMIC DNA]</scope>
    <source>
        <strain evidence="2">DSM 10501 / KC4</strain>
    </source>
</reference>
<evidence type="ECO:0008006" key="3">
    <source>
        <dbReference type="Google" id="ProtNLM"/>
    </source>
</evidence>
<organism evidence="1 2">
    <name type="scientific">Ammonifex degensii (strain DSM 10501 / KC4)</name>
    <dbReference type="NCBI Taxonomy" id="429009"/>
    <lineage>
        <taxon>Bacteria</taxon>
        <taxon>Bacillati</taxon>
        <taxon>Bacillota</taxon>
        <taxon>Clostridia</taxon>
        <taxon>Thermoanaerobacterales</taxon>
        <taxon>Thermoanaerobacteraceae</taxon>
        <taxon>Ammonifex</taxon>
    </lineage>
</organism>
<evidence type="ECO:0000313" key="1">
    <source>
        <dbReference type="EMBL" id="ACX51834.1"/>
    </source>
</evidence>
<dbReference type="Gene3D" id="3.40.50.1010">
    <property type="entry name" value="5'-nuclease"/>
    <property type="match status" value="1"/>
</dbReference>
<dbReference type="InterPro" id="IPR029060">
    <property type="entry name" value="PIN-like_dom_sf"/>
</dbReference>
<dbReference type="SUPFAM" id="SSF88723">
    <property type="entry name" value="PIN domain-like"/>
    <property type="match status" value="1"/>
</dbReference>
<dbReference type="HOGENOM" id="CLU_131358_1_0_9"/>
<name>C9RC57_AMMDK</name>
<sequence>MRRGLKSPAPPQGAEDLVTDANFWMDAACGGFLEAVFRLPARFWTTDLILEEFRRGNPGPEELVRKGLKKRELNGEEVGYLYELACRYPRPSRHDLSALVLARSLDAVLVTGDKELRKAAQREGVEVRGTLWVLKQLVDGGIVSKAEACEACREMQRKNRRLPWEECWKMFDC</sequence>
<protein>
    <recommendedName>
        <fullName evidence="3">PIN domain-containing protein</fullName>
    </recommendedName>
</protein>
<dbReference type="KEGG" id="adg:Adeg_0687"/>
<dbReference type="AlphaFoldDB" id="C9RC57"/>
<dbReference type="InterPro" id="IPR021799">
    <property type="entry name" value="PIN-like_prokaryotic"/>
</dbReference>